<dbReference type="InterPro" id="IPR009056">
    <property type="entry name" value="Cyt_c-like_dom"/>
</dbReference>
<feature type="domain" description="Cytochrome c" evidence="6">
    <location>
        <begin position="72"/>
        <end position="156"/>
    </location>
</feature>
<organism evidence="7 8">
    <name type="scientific">Marilutibacter alkalisoli</name>
    <dbReference type="NCBI Taxonomy" id="2591633"/>
    <lineage>
        <taxon>Bacteria</taxon>
        <taxon>Pseudomonadati</taxon>
        <taxon>Pseudomonadota</taxon>
        <taxon>Gammaproteobacteria</taxon>
        <taxon>Lysobacterales</taxon>
        <taxon>Lysobacteraceae</taxon>
        <taxon>Marilutibacter</taxon>
    </lineage>
</organism>
<evidence type="ECO:0000256" key="1">
    <source>
        <dbReference type="ARBA" id="ARBA00022617"/>
    </source>
</evidence>
<evidence type="ECO:0000259" key="6">
    <source>
        <dbReference type="PROSITE" id="PS51007"/>
    </source>
</evidence>
<dbReference type="SUPFAM" id="SSF46626">
    <property type="entry name" value="Cytochrome c"/>
    <property type="match status" value="1"/>
</dbReference>
<protein>
    <submittedName>
        <fullName evidence="7">Cytochrome c</fullName>
    </submittedName>
</protein>
<dbReference type="PROSITE" id="PS51007">
    <property type="entry name" value="CYTC"/>
    <property type="match status" value="1"/>
</dbReference>
<dbReference type="OrthoDB" id="9765171at2"/>
<dbReference type="RefSeq" id="WP_141623398.1">
    <property type="nucleotide sequence ID" value="NZ_CP041242.1"/>
</dbReference>
<keyword evidence="3 4" id="KW-0408">Iron</keyword>
<name>A0A514BRR0_9GAMM</name>
<dbReference type="Proteomes" id="UP000317199">
    <property type="component" value="Chromosome"/>
</dbReference>
<accession>A0A514BRR0</accession>
<reference evidence="7 8" key="1">
    <citation type="submission" date="2019-06" db="EMBL/GenBank/DDBJ databases">
        <title>Lysobacter alkalisoli sp. nov. isolated from saline-alkali soil.</title>
        <authorList>
            <person name="Sun J.-Q."/>
            <person name="Xu L."/>
        </authorList>
    </citation>
    <scope>NUCLEOTIDE SEQUENCE [LARGE SCALE GENOMIC DNA]</scope>
    <source>
        <strain evidence="7 8">SJ-36</strain>
    </source>
</reference>
<feature type="region of interest" description="Disordered" evidence="5">
    <location>
        <begin position="172"/>
        <end position="264"/>
    </location>
</feature>
<dbReference type="KEGG" id="lyj:FKV23_08085"/>
<sequence length="264" mass="28079">MNAIGKTLLTTGITIGLLAIGGLAVVYSGKYDVAADVPHSRPVHALLETARERSIAARTADLQVPADLDDPARIRQGSGNYDAMCTGCHLKPGMTETELSKGLYPQPPDLTRQHVDPAKAFWVIKHGIKASGMPAWGTSMDDEYIWNMAAFLQELPGLDNAAYTALVAGSDGHSHGGGETGGHSHAHDAHDENEAGTDHHAHEPPVQDRPVPETGKTHVHADGKSHVHAPAAPASTSETTPPEPEPKPEPETTEVGHDHHDHHH</sequence>
<proteinExistence type="predicted"/>
<keyword evidence="2 4" id="KW-0479">Metal-binding</keyword>
<dbReference type="InterPro" id="IPR036909">
    <property type="entry name" value="Cyt_c-like_dom_sf"/>
</dbReference>
<feature type="compositionally biased region" description="Basic and acidic residues" evidence="5">
    <location>
        <begin position="215"/>
        <end position="225"/>
    </location>
</feature>
<evidence type="ECO:0000313" key="8">
    <source>
        <dbReference type="Proteomes" id="UP000317199"/>
    </source>
</evidence>
<keyword evidence="8" id="KW-1185">Reference proteome</keyword>
<dbReference type="GO" id="GO:0009055">
    <property type="term" value="F:electron transfer activity"/>
    <property type="evidence" value="ECO:0007669"/>
    <property type="project" value="InterPro"/>
</dbReference>
<gene>
    <name evidence="7" type="ORF">FKV23_08085</name>
</gene>
<evidence type="ECO:0000256" key="5">
    <source>
        <dbReference type="SAM" id="MobiDB-lite"/>
    </source>
</evidence>
<feature type="compositionally biased region" description="Basic and acidic residues" evidence="5">
    <location>
        <begin position="244"/>
        <end position="264"/>
    </location>
</feature>
<dbReference type="AlphaFoldDB" id="A0A514BRR0"/>
<dbReference type="GO" id="GO:0046872">
    <property type="term" value="F:metal ion binding"/>
    <property type="evidence" value="ECO:0007669"/>
    <property type="project" value="UniProtKB-KW"/>
</dbReference>
<evidence type="ECO:0000256" key="4">
    <source>
        <dbReference type="PROSITE-ProRule" id="PRU00433"/>
    </source>
</evidence>
<feature type="compositionally biased region" description="Basic and acidic residues" evidence="5">
    <location>
        <begin position="185"/>
        <end position="206"/>
    </location>
</feature>
<dbReference type="GO" id="GO:0020037">
    <property type="term" value="F:heme binding"/>
    <property type="evidence" value="ECO:0007669"/>
    <property type="project" value="InterPro"/>
</dbReference>
<dbReference type="Pfam" id="PF13442">
    <property type="entry name" value="Cytochrome_CBB3"/>
    <property type="match status" value="1"/>
</dbReference>
<evidence type="ECO:0000256" key="2">
    <source>
        <dbReference type="ARBA" id="ARBA00022723"/>
    </source>
</evidence>
<evidence type="ECO:0000256" key="3">
    <source>
        <dbReference type="ARBA" id="ARBA00023004"/>
    </source>
</evidence>
<evidence type="ECO:0000313" key="7">
    <source>
        <dbReference type="EMBL" id="QDH70061.1"/>
    </source>
</evidence>
<keyword evidence="1 4" id="KW-0349">Heme</keyword>
<feature type="compositionally biased region" description="Low complexity" evidence="5">
    <location>
        <begin position="229"/>
        <end position="240"/>
    </location>
</feature>
<dbReference type="Gene3D" id="1.10.760.10">
    <property type="entry name" value="Cytochrome c-like domain"/>
    <property type="match status" value="1"/>
</dbReference>
<dbReference type="EMBL" id="CP041242">
    <property type="protein sequence ID" value="QDH70061.1"/>
    <property type="molecule type" value="Genomic_DNA"/>
</dbReference>